<dbReference type="InterPro" id="IPR029062">
    <property type="entry name" value="Class_I_gatase-like"/>
</dbReference>
<dbReference type="InterPro" id="IPR029010">
    <property type="entry name" value="ThuA-like"/>
</dbReference>
<feature type="domain" description="ThuA-like" evidence="2">
    <location>
        <begin position="39"/>
        <end position="311"/>
    </location>
</feature>
<reference evidence="3" key="1">
    <citation type="submission" date="2024-05" db="EMBL/GenBank/DDBJ databases">
        <title>Planctomycetes of the genus Singulisphaera possess chitinolytic capabilities.</title>
        <authorList>
            <person name="Ivanova A."/>
        </authorList>
    </citation>
    <scope>NUCLEOTIDE SEQUENCE</scope>
    <source>
        <strain evidence="3">Ch08T</strain>
    </source>
</reference>
<protein>
    <submittedName>
        <fullName evidence="3">ThuA domain-containing protein</fullName>
    </submittedName>
</protein>
<keyword evidence="1" id="KW-0732">Signal</keyword>
<evidence type="ECO:0000259" key="2">
    <source>
        <dbReference type="Pfam" id="PF06283"/>
    </source>
</evidence>
<evidence type="ECO:0000256" key="1">
    <source>
        <dbReference type="SAM" id="SignalP"/>
    </source>
</evidence>
<dbReference type="InterPro" id="IPR006311">
    <property type="entry name" value="TAT_signal"/>
</dbReference>
<name>A0AAU7C839_9BACT</name>
<dbReference type="RefSeq" id="WP_406693986.1">
    <property type="nucleotide sequence ID" value="NZ_CP155447.1"/>
</dbReference>
<gene>
    <name evidence="3" type="ORF">V5E97_23370</name>
</gene>
<dbReference type="PROSITE" id="PS51318">
    <property type="entry name" value="TAT"/>
    <property type="match status" value="1"/>
</dbReference>
<dbReference type="AlphaFoldDB" id="A0AAU7C839"/>
<sequence>MTPASTRRDFLRYSSAMMSVPLLPAATASLAAEPGPAVKVVVWDERQPAQKEAYPNFLGNAIADHLRAQPGFSVKSVGMDDPEHGLSTEVLGDCDVLIWWGHVRHREITSEAVKPLIERIKAGTLNLISLHSAHWSTPFVEAMSERTRLDVEERFRQATTGSERVEIEYLPAKLNALPKADAWPTPHVTLQKFPDGLTKVTVQLPSCVFPAYRNDGKPSDVRVLKPDHPIVSGVPARFVIPRTEMYAETFHVPEPDDVVLEERWAPGEWFRSGMVWKLGKGRVFYFRPGHETYPIFREEMPLKILANAARWMATKPA</sequence>
<dbReference type="EMBL" id="CP155447">
    <property type="protein sequence ID" value="XBH01290.1"/>
    <property type="molecule type" value="Genomic_DNA"/>
</dbReference>
<evidence type="ECO:0000313" key="3">
    <source>
        <dbReference type="EMBL" id="XBH01290.1"/>
    </source>
</evidence>
<feature type="chain" id="PRO_5043582558" evidence="1">
    <location>
        <begin position="32"/>
        <end position="317"/>
    </location>
</feature>
<dbReference type="Pfam" id="PF06283">
    <property type="entry name" value="ThuA"/>
    <property type="match status" value="1"/>
</dbReference>
<proteinExistence type="predicted"/>
<organism evidence="3">
    <name type="scientific">Singulisphaera sp. Ch08</name>
    <dbReference type="NCBI Taxonomy" id="3120278"/>
    <lineage>
        <taxon>Bacteria</taxon>
        <taxon>Pseudomonadati</taxon>
        <taxon>Planctomycetota</taxon>
        <taxon>Planctomycetia</taxon>
        <taxon>Isosphaerales</taxon>
        <taxon>Isosphaeraceae</taxon>
        <taxon>Singulisphaera</taxon>
    </lineage>
</organism>
<dbReference type="Gene3D" id="3.40.50.880">
    <property type="match status" value="1"/>
</dbReference>
<accession>A0AAU7C839</accession>
<dbReference type="SUPFAM" id="SSF52317">
    <property type="entry name" value="Class I glutamine amidotransferase-like"/>
    <property type="match status" value="1"/>
</dbReference>
<feature type="signal peptide" evidence="1">
    <location>
        <begin position="1"/>
        <end position="31"/>
    </location>
</feature>